<reference evidence="1 2" key="1">
    <citation type="journal article" date="2019" name="Sci. Rep.">
        <title>Orb-weaving spider Araneus ventricosus genome elucidates the spidroin gene catalogue.</title>
        <authorList>
            <person name="Kono N."/>
            <person name="Nakamura H."/>
            <person name="Ohtoshi R."/>
            <person name="Moran D.A.P."/>
            <person name="Shinohara A."/>
            <person name="Yoshida Y."/>
            <person name="Fujiwara M."/>
            <person name="Mori M."/>
            <person name="Tomita M."/>
            <person name="Arakawa K."/>
        </authorList>
    </citation>
    <scope>NUCLEOTIDE SEQUENCE [LARGE SCALE GENOMIC DNA]</scope>
</reference>
<gene>
    <name evidence="1" type="ORF">AVEN_243682_1</name>
</gene>
<comment type="caution">
    <text evidence="1">The sequence shown here is derived from an EMBL/GenBank/DDBJ whole genome shotgun (WGS) entry which is preliminary data.</text>
</comment>
<evidence type="ECO:0000313" key="1">
    <source>
        <dbReference type="EMBL" id="GBL74833.1"/>
    </source>
</evidence>
<dbReference type="AlphaFoldDB" id="A0A4Y2A535"/>
<organism evidence="1 2">
    <name type="scientific">Araneus ventricosus</name>
    <name type="common">Orbweaver spider</name>
    <name type="synonym">Epeira ventricosa</name>
    <dbReference type="NCBI Taxonomy" id="182803"/>
    <lineage>
        <taxon>Eukaryota</taxon>
        <taxon>Metazoa</taxon>
        <taxon>Ecdysozoa</taxon>
        <taxon>Arthropoda</taxon>
        <taxon>Chelicerata</taxon>
        <taxon>Arachnida</taxon>
        <taxon>Araneae</taxon>
        <taxon>Araneomorphae</taxon>
        <taxon>Entelegynae</taxon>
        <taxon>Araneoidea</taxon>
        <taxon>Araneidae</taxon>
        <taxon>Araneus</taxon>
    </lineage>
</organism>
<dbReference type="EMBL" id="BGPR01000006">
    <property type="protein sequence ID" value="GBL74833.1"/>
    <property type="molecule type" value="Genomic_DNA"/>
</dbReference>
<sequence length="145" mass="16233">MQDKIDTLPKFKSPPSGSLDGRPVAVLYKMAAIQEKSFCVLEYVKYSPVSSVQRAFLHKYGKAALGHQSVLRWFRQFRETGCVCKGKSTGRLLVSEEIVERVRQSFVCSPQKSTVRASHELGKQFGMFCVGICISNPTVCNCYNT</sequence>
<accession>A0A4Y2A535</accession>
<evidence type="ECO:0000313" key="2">
    <source>
        <dbReference type="Proteomes" id="UP000499080"/>
    </source>
</evidence>
<dbReference type="Proteomes" id="UP000499080">
    <property type="component" value="Unassembled WGS sequence"/>
</dbReference>
<proteinExistence type="predicted"/>
<protein>
    <submittedName>
        <fullName evidence="1">Uncharacterized protein</fullName>
    </submittedName>
</protein>
<keyword evidence="2" id="KW-1185">Reference proteome</keyword>
<name>A0A4Y2A535_ARAVE</name>
<dbReference type="OrthoDB" id="6782743at2759"/>